<accession>A0A699HEI9</accession>
<reference evidence="3" key="1">
    <citation type="journal article" date="2019" name="Sci. Rep.">
        <title>Draft genome of Tanacetum cinerariifolium, the natural source of mosquito coil.</title>
        <authorList>
            <person name="Yamashiro T."/>
            <person name="Shiraishi A."/>
            <person name="Satake H."/>
            <person name="Nakayama K."/>
        </authorList>
    </citation>
    <scope>NUCLEOTIDE SEQUENCE</scope>
</reference>
<evidence type="ECO:0000313" key="3">
    <source>
        <dbReference type="EMBL" id="GEX76756.1"/>
    </source>
</evidence>
<dbReference type="GO" id="GO:0006310">
    <property type="term" value="P:DNA recombination"/>
    <property type="evidence" value="ECO:0007669"/>
    <property type="project" value="UniProtKB-KW"/>
</dbReference>
<comment type="catalytic activity">
    <reaction evidence="1">
        <text>ATP + H2O = ADP + phosphate + H(+)</text>
        <dbReference type="Rhea" id="RHEA:13065"/>
        <dbReference type="ChEBI" id="CHEBI:15377"/>
        <dbReference type="ChEBI" id="CHEBI:15378"/>
        <dbReference type="ChEBI" id="CHEBI:30616"/>
        <dbReference type="ChEBI" id="CHEBI:43474"/>
        <dbReference type="ChEBI" id="CHEBI:456216"/>
        <dbReference type="EC" id="5.6.2.3"/>
    </reaction>
</comment>
<keyword evidence="1" id="KW-0227">DNA damage</keyword>
<evidence type="ECO:0000259" key="2">
    <source>
        <dbReference type="Pfam" id="PF05970"/>
    </source>
</evidence>
<dbReference type="EC" id="5.6.2.3" evidence="1"/>
<dbReference type="AlphaFoldDB" id="A0A699HEI9"/>
<dbReference type="EMBL" id="BKCJ010128781">
    <property type="protein sequence ID" value="GEX76756.1"/>
    <property type="molecule type" value="Genomic_DNA"/>
</dbReference>
<dbReference type="PANTHER" id="PTHR10492:SF57">
    <property type="entry name" value="ATP-DEPENDENT DNA HELICASE"/>
    <property type="match status" value="1"/>
</dbReference>
<keyword evidence="1" id="KW-0067">ATP-binding</keyword>
<dbReference type="GO" id="GO:0000723">
    <property type="term" value="P:telomere maintenance"/>
    <property type="evidence" value="ECO:0007669"/>
    <property type="project" value="InterPro"/>
</dbReference>
<dbReference type="PANTHER" id="PTHR10492">
    <property type="match status" value="1"/>
</dbReference>
<dbReference type="GO" id="GO:0005524">
    <property type="term" value="F:ATP binding"/>
    <property type="evidence" value="ECO:0007669"/>
    <property type="project" value="UniProtKB-KW"/>
</dbReference>
<proteinExistence type="inferred from homology"/>
<keyword evidence="1" id="KW-0234">DNA repair</keyword>
<gene>
    <name evidence="3" type="ORF">Tci_348731</name>
</gene>
<dbReference type="GO" id="GO:0043139">
    <property type="term" value="F:5'-3' DNA helicase activity"/>
    <property type="evidence" value="ECO:0007669"/>
    <property type="project" value="UniProtKB-EC"/>
</dbReference>
<dbReference type="GO" id="GO:0006281">
    <property type="term" value="P:DNA repair"/>
    <property type="evidence" value="ECO:0007669"/>
    <property type="project" value="UniProtKB-KW"/>
</dbReference>
<evidence type="ECO:0000256" key="1">
    <source>
        <dbReference type="RuleBase" id="RU363044"/>
    </source>
</evidence>
<name>A0A699HEI9_TANCI</name>
<dbReference type="GO" id="GO:0016787">
    <property type="term" value="F:hydrolase activity"/>
    <property type="evidence" value="ECO:0007669"/>
    <property type="project" value="UniProtKB-KW"/>
</dbReference>
<keyword evidence="1" id="KW-0547">Nucleotide-binding</keyword>
<feature type="domain" description="DNA helicase Pif1-like DEAD-box helicase" evidence="2">
    <location>
        <begin position="78"/>
        <end position="150"/>
    </location>
</feature>
<dbReference type="Pfam" id="PF05970">
    <property type="entry name" value="PIF1"/>
    <property type="match status" value="1"/>
</dbReference>
<organism evidence="3">
    <name type="scientific">Tanacetum cinerariifolium</name>
    <name type="common">Dalmatian daisy</name>
    <name type="synonym">Chrysanthemum cinerariifolium</name>
    <dbReference type="NCBI Taxonomy" id="118510"/>
    <lineage>
        <taxon>Eukaryota</taxon>
        <taxon>Viridiplantae</taxon>
        <taxon>Streptophyta</taxon>
        <taxon>Embryophyta</taxon>
        <taxon>Tracheophyta</taxon>
        <taxon>Spermatophyta</taxon>
        <taxon>Magnoliopsida</taxon>
        <taxon>eudicotyledons</taxon>
        <taxon>Gunneridae</taxon>
        <taxon>Pentapetalae</taxon>
        <taxon>asterids</taxon>
        <taxon>campanulids</taxon>
        <taxon>Asterales</taxon>
        <taxon>Asteraceae</taxon>
        <taxon>Asteroideae</taxon>
        <taxon>Anthemideae</taxon>
        <taxon>Anthemidinae</taxon>
        <taxon>Tanacetum</taxon>
    </lineage>
</organism>
<protein>
    <recommendedName>
        <fullName evidence="1">ATP-dependent DNA helicase</fullName>
        <ecNumber evidence="1">5.6.2.3</ecNumber>
    </recommendedName>
</protein>
<comment type="cofactor">
    <cofactor evidence="1">
        <name>Mg(2+)</name>
        <dbReference type="ChEBI" id="CHEBI:18420"/>
    </cofactor>
</comment>
<keyword evidence="1" id="KW-0378">Hydrolase</keyword>
<comment type="similarity">
    <text evidence="1">Belongs to the helicase family.</text>
</comment>
<keyword evidence="1" id="KW-0233">DNA recombination</keyword>
<comment type="caution">
    <text evidence="3">The sequence shown here is derived from an EMBL/GenBank/DDBJ whole genome shotgun (WGS) entry which is preliminary data.</text>
</comment>
<keyword evidence="1 3" id="KW-0347">Helicase</keyword>
<sequence>MNTGPHNDHMVTLSLLTLLNNSVIIQSNTTIKHDERMESYWGLRVRDMDVVCSGLVHLRTSKKAAFTYASMLPYYPPASLLLPGGRTSHSRFIIPFNLMENSVYGIKQNTQLAELMQEVRLIIWDEALVTQRYAFKALDTTLRDVLGFNNPEKEIVFLGG</sequence>
<dbReference type="InterPro" id="IPR010285">
    <property type="entry name" value="DNA_helicase_pif1-like_DEAD"/>
</dbReference>